<evidence type="ECO:0000313" key="2">
    <source>
        <dbReference type="Proteomes" id="UP001142291"/>
    </source>
</evidence>
<gene>
    <name evidence="1" type="ORF">GCM10017591_23840</name>
</gene>
<protein>
    <submittedName>
        <fullName evidence="1">Uncharacterized protein</fullName>
    </submittedName>
</protein>
<reference evidence="1" key="2">
    <citation type="submission" date="2023-01" db="EMBL/GenBank/DDBJ databases">
        <authorList>
            <person name="Sun Q."/>
            <person name="Evtushenko L."/>
        </authorList>
    </citation>
    <scope>NUCLEOTIDE SEQUENCE</scope>
    <source>
        <strain evidence="1">VKM Ac-1940</strain>
    </source>
</reference>
<dbReference type="AlphaFoldDB" id="A0A9W6HN73"/>
<dbReference type="Proteomes" id="UP001142291">
    <property type="component" value="Unassembled WGS sequence"/>
</dbReference>
<sequence>MFIRGNHDGRWNLPLCVNYRRDGNGVFHLVFPQVAGGNLKVGPDHPQYRQIADHLLGATLPDDPAEP</sequence>
<proteinExistence type="predicted"/>
<keyword evidence="2" id="KW-1185">Reference proteome</keyword>
<dbReference type="EMBL" id="BSER01000009">
    <property type="protein sequence ID" value="GLJ96321.1"/>
    <property type="molecule type" value="Genomic_DNA"/>
</dbReference>
<comment type="caution">
    <text evidence="1">The sequence shown here is derived from an EMBL/GenBank/DDBJ whole genome shotgun (WGS) entry which is preliminary data.</text>
</comment>
<dbReference type="RefSeq" id="WP_204963265.1">
    <property type="nucleotide sequence ID" value="NZ_BAAAUR010000001.1"/>
</dbReference>
<name>A0A9W6HN73_9MICO</name>
<evidence type="ECO:0000313" key="1">
    <source>
        <dbReference type="EMBL" id="GLJ96321.1"/>
    </source>
</evidence>
<organism evidence="1 2">
    <name type="scientific">Microbacterium dextranolyticum</name>
    <dbReference type="NCBI Taxonomy" id="36806"/>
    <lineage>
        <taxon>Bacteria</taxon>
        <taxon>Bacillati</taxon>
        <taxon>Actinomycetota</taxon>
        <taxon>Actinomycetes</taxon>
        <taxon>Micrococcales</taxon>
        <taxon>Microbacteriaceae</taxon>
        <taxon>Microbacterium</taxon>
    </lineage>
</organism>
<reference evidence="1" key="1">
    <citation type="journal article" date="2014" name="Int. J. Syst. Evol. Microbiol.">
        <title>Complete genome sequence of Corynebacterium casei LMG S-19264T (=DSM 44701T), isolated from a smear-ripened cheese.</title>
        <authorList>
            <consortium name="US DOE Joint Genome Institute (JGI-PGF)"/>
            <person name="Walter F."/>
            <person name="Albersmeier A."/>
            <person name="Kalinowski J."/>
            <person name="Ruckert C."/>
        </authorList>
    </citation>
    <scope>NUCLEOTIDE SEQUENCE</scope>
    <source>
        <strain evidence="1">VKM Ac-1940</strain>
    </source>
</reference>
<accession>A0A9W6HN73</accession>